<dbReference type="STRING" id="71999.KPaMU14_07410"/>
<dbReference type="EMBL" id="ANHZ02000014">
    <property type="protein sequence ID" value="EME36393.1"/>
    <property type="molecule type" value="Genomic_DNA"/>
</dbReference>
<dbReference type="InterPro" id="IPR035994">
    <property type="entry name" value="Nucleoside_phosphorylase_sf"/>
</dbReference>
<evidence type="ECO:0000313" key="2">
    <source>
        <dbReference type="EMBL" id="EME36393.1"/>
    </source>
</evidence>
<dbReference type="SUPFAM" id="SSF53167">
    <property type="entry name" value="Purine and uridine phosphorylases"/>
    <property type="match status" value="1"/>
</dbReference>
<dbReference type="GO" id="GO:0009116">
    <property type="term" value="P:nucleoside metabolic process"/>
    <property type="evidence" value="ECO:0007669"/>
    <property type="project" value="InterPro"/>
</dbReference>
<dbReference type="AlphaFoldDB" id="M2XUC4"/>
<gene>
    <name evidence="2" type="ORF">C884_00380</name>
</gene>
<dbReference type="Pfam" id="PF01048">
    <property type="entry name" value="PNP_UDP_1"/>
    <property type="match status" value="1"/>
</dbReference>
<dbReference type="InterPro" id="IPR000845">
    <property type="entry name" value="Nucleoside_phosphorylase_d"/>
</dbReference>
<reference evidence="2 3" key="1">
    <citation type="journal article" date="2014" name="Genome Announc.">
        <title>Draft Genome Sequence of Kocuria palustris PEL.</title>
        <authorList>
            <person name="Sharma G."/>
            <person name="Khatri I."/>
            <person name="Subramanian S."/>
        </authorList>
    </citation>
    <scope>NUCLEOTIDE SEQUENCE [LARGE SCALE GENOMIC DNA]</scope>
    <source>
        <strain evidence="2 3">PEL</strain>
    </source>
</reference>
<protein>
    <submittedName>
        <fullName evidence="2">5'-methylthioadenosine nucleosidase / S-adenosylhomocysteine nucleosidase</fullName>
    </submittedName>
</protein>
<keyword evidence="3" id="KW-1185">Reference proteome</keyword>
<dbReference type="Gene3D" id="3.40.50.1580">
    <property type="entry name" value="Nucleoside phosphorylase domain"/>
    <property type="match status" value="1"/>
</dbReference>
<evidence type="ECO:0000259" key="1">
    <source>
        <dbReference type="Pfam" id="PF01048"/>
    </source>
</evidence>
<organism evidence="2 3">
    <name type="scientific">Kocuria palustris PEL</name>
    <dbReference type="NCBI Taxonomy" id="1236550"/>
    <lineage>
        <taxon>Bacteria</taxon>
        <taxon>Bacillati</taxon>
        <taxon>Actinomycetota</taxon>
        <taxon>Actinomycetes</taxon>
        <taxon>Micrococcales</taxon>
        <taxon>Micrococcaceae</taxon>
        <taxon>Kocuria</taxon>
    </lineage>
</organism>
<proteinExistence type="predicted"/>
<dbReference type="GO" id="GO:0003824">
    <property type="term" value="F:catalytic activity"/>
    <property type="evidence" value="ECO:0007669"/>
    <property type="project" value="InterPro"/>
</dbReference>
<name>M2XUC4_9MICC</name>
<sequence>MLVIAAHPAETAQLPPEADVVLTGIGMSRAAAVTARAVLERAPSPAERRGLRVVNLGSCGGLRPGLLGVCEPSEILNRDVDADLMRAMGSDPDDLIRLSELGQTGDGSVLATGDSLVAGGPVRDALAERAHLVDMEGFAVATACRELGVSLRVAKHVSDDADSQALEWLERVQISARELAAWYRAHHHELVSGAPADAASNPPEDEA</sequence>
<evidence type="ECO:0000313" key="3">
    <source>
        <dbReference type="Proteomes" id="UP000009877"/>
    </source>
</evidence>
<comment type="caution">
    <text evidence="2">The sequence shown here is derived from an EMBL/GenBank/DDBJ whole genome shotgun (WGS) entry which is preliminary data.</text>
</comment>
<dbReference type="Proteomes" id="UP000009877">
    <property type="component" value="Unassembled WGS sequence"/>
</dbReference>
<accession>M2XUC4</accession>
<dbReference type="NCBIfam" id="NF004168">
    <property type="entry name" value="PRK05634.1"/>
    <property type="match status" value="1"/>
</dbReference>
<feature type="domain" description="Nucleoside phosphorylase" evidence="1">
    <location>
        <begin position="20"/>
        <end position="180"/>
    </location>
</feature>